<evidence type="ECO:0000313" key="2">
    <source>
        <dbReference type="Proteomes" id="UP001492380"/>
    </source>
</evidence>
<dbReference type="Proteomes" id="UP001492380">
    <property type="component" value="Unassembled WGS sequence"/>
</dbReference>
<proteinExistence type="predicted"/>
<keyword evidence="2" id="KW-1185">Reference proteome</keyword>
<name>A0ABR1Y9W6_9PEZI</name>
<sequence>MSDSALVPSDFAATPGSDTHSSILPKLRTSLQALKRSVLEDSNPDSSFASLDVRLSLLVLPTIPAPFVPLGKAYCVEDTTDRSPVCSCPLAGCALYAGIAFELFGVDFFLMQGPGASSGEWNSRLPAELRIARGILNWLPSRMSSNSSLASFWNAALIHFSVPCLLPRGRAFAVEMSSAWFLRLLMILQALDNLEHVDEPLDFVGRRLIGWTVLEPFSSCFEEARRDRACTDCGWHADGFEPDGEWERRVNGSGLRERANDRRGALAGLTFSKKREHRMGRPEDTALPVCENVGGVKH</sequence>
<protein>
    <submittedName>
        <fullName evidence="1">Uncharacterized protein</fullName>
    </submittedName>
</protein>
<accession>A0ABR1Y9W6</accession>
<evidence type="ECO:0000313" key="1">
    <source>
        <dbReference type="EMBL" id="KAK8222682.1"/>
    </source>
</evidence>
<comment type="caution">
    <text evidence="1">The sequence shown here is derived from an EMBL/GenBank/DDBJ whole genome shotgun (WGS) entry which is preliminary data.</text>
</comment>
<dbReference type="EMBL" id="JBBWRZ010000015">
    <property type="protein sequence ID" value="KAK8222682.1"/>
    <property type="molecule type" value="Genomic_DNA"/>
</dbReference>
<reference evidence="1 2" key="1">
    <citation type="submission" date="2024-04" db="EMBL/GenBank/DDBJ databases">
        <title>Phyllosticta paracitricarpa is synonymous to the EU quarantine fungus P. citricarpa based on phylogenomic analyses.</title>
        <authorList>
            <consortium name="Lawrence Berkeley National Laboratory"/>
            <person name="Van Ingen-Buijs V.A."/>
            <person name="Van Westerhoven A.C."/>
            <person name="Haridas S."/>
            <person name="Skiadas P."/>
            <person name="Martin F."/>
            <person name="Groenewald J.Z."/>
            <person name="Crous P.W."/>
            <person name="Seidl M.F."/>
        </authorList>
    </citation>
    <scope>NUCLEOTIDE SEQUENCE [LARGE SCALE GENOMIC DNA]</scope>
    <source>
        <strain evidence="1 2">CBS 123374</strain>
    </source>
</reference>
<gene>
    <name evidence="1" type="ORF">HDK90DRAFT_545100</name>
</gene>
<organism evidence="1 2">
    <name type="scientific">Phyllosticta capitalensis</name>
    <dbReference type="NCBI Taxonomy" id="121624"/>
    <lineage>
        <taxon>Eukaryota</taxon>
        <taxon>Fungi</taxon>
        <taxon>Dikarya</taxon>
        <taxon>Ascomycota</taxon>
        <taxon>Pezizomycotina</taxon>
        <taxon>Dothideomycetes</taxon>
        <taxon>Dothideomycetes incertae sedis</taxon>
        <taxon>Botryosphaeriales</taxon>
        <taxon>Phyllostictaceae</taxon>
        <taxon>Phyllosticta</taxon>
    </lineage>
</organism>